<dbReference type="Pfam" id="PF00440">
    <property type="entry name" value="TetR_N"/>
    <property type="match status" value="1"/>
</dbReference>
<name>E8MCZ6_PHOS4</name>
<dbReference type="Gene3D" id="1.10.357.10">
    <property type="entry name" value="Tetracycline Repressor, domain 2"/>
    <property type="match status" value="1"/>
</dbReference>
<dbReference type="EMBL" id="AEVT01000117">
    <property type="protein sequence ID" value="EGA68172.1"/>
    <property type="molecule type" value="Genomic_DNA"/>
</dbReference>
<dbReference type="GO" id="GO:0000976">
    <property type="term" value="F:transcription cis-regulatory region binding"/>
    <property type="evidence" value="ECO:0007669"/>
    <property type="project" value="TreeGrafter"/>
</dbReference>
<dbReference type="AlphaFoldDB" id="E8MCZ6"/>
<sequence>MSKREQTRQKILAAAWHLFEQQGYQETSTRQIARQAGVADGTVFSHFDTKLAILREGMMGQLTTLSQQSELQPTQDALELGMQFARTYYGYYFANLNLSRALLKEVIWDMDYYQSFNRALFDATLLPASVINKMPIILDCYFMTLISHLSKAQPDLQLALEELEFKYRTLLGESQQ</sequence>
<evidence type="ECO:0000256" key="2">
    <source>
        <dbReference type="PROSITE-ProRule" id="PRU00335"/>
    </source>
</evidence>
<dbReference type="PANTHER" id="PTHR30055">
    <property type="entry name" value="HTH-TYPE TRANSCRIPTIONAL REGULATOR RUTR"/>
    <property type="match status" value="1"/>
</dbReference>
<reference evidence="4 5" key="1">
    <citation type="journal article" date="2012" name="Int. J. Syst. Evol. Microbiol.">
        <title>Vibrio caribbeanicus sp. nov., isolated from the marine sponge Scleritoderma cyanea.</title>
        <authorList>
            <person name="Hoffmann M."/>
            <person name="Monday S.R."/>
            <person name="Allard M.W."/>
            <person name="Strain E.A."/>
            <person name="Whittaker P."/>
            <person name="Naum M."/>
            <person name="McCarthy P.J."/>
            <person name="Lopez J.V."/>
            <person name="Fischer M."/>
            <person name="Brown E.W."/>
        </authorList>
    </citation>
    <scope>NUCLEOTIDE SEQUENCE [LARGE SCALE GENOMIC DNA]</scope>
    <source>
        <strain evidence="5">DSMZ 21326</strain>
    </source>
</reference>
<feature type="DNA-binding region" description="H-T-H motif" evidence="2">
    <location>
        <begin position="28"/>
        <end position="47"/>
    </location>
</feature>
<dbReference type="PANTHER" id="PTHR30055:SF226">
    <property type="entry name" value="HTH-TYPE TRANSCRIPTIONAL REGULATOR PKSA"/>
    <property type="match status" value="1"/>
</dbReference>
<dbReference type="PROSITE" id="PS01081">
    <property type="entry name" value="HTH_TETR_1"/>
    <property type="match status" value="1"/>
</dbReference>
<feature type="domain" description="HTH tetR-type" evidence="3">
    <location>
        <begin position="5"/>
        <end position="65"/>
    </location>
</feature>
<dbReference type="eggNOG" id="COG1309">
    <property type="taxonomic scope" value="Bacteria"/>
</dbReference>
<evidence type="ECO:0000259" key="3">
    <source>
        <dbReference type="PROSITE" id="PS50977"/>
    </source>
</evidence>
<dbReference type="PROSITE" id="PS50977">
    <property type="entry name" value="HTH_TETR_2"/>
    <property type="match status" value="1"/>
</dbReference>
<accession>E8MCZ6</accession>
<evidence type="ECO:0000256" key="1">
    <source>
        <dbReference type="ARBA" id="ARBA00023125"/>
    </source>
</evidence>
<dbReference type="InterPro" id="IPR001647">
    <property type="entry name" value="HTH_TetR"/>
</dbReference>
<gene>
    <name evidence="4" type="ORF">VISI1226_15566</name>
</gene>
<dbReference type="RefSeq" id="WP_008081290.1">
    <property type="nucleotide sequence ID" value="NZ_AEVT01000117.1"/>
</dbReference>
<dbReference type="SUPFAM" id="SSF46689">
    <property type="entry name" value="Homeodomain-like"/>
    <property type="match status" value="1"/>
</dbReference>
<dbReference type="InterPro" id="IPR023772">
    <property type="entry name" value="DNA-bd_HTH_TetR-type_CS"/>
</dbReference>
<dbReference type="GO" id="GO:0003700">
    <property type="term" value="F:DNA-binding transcription factor activity"/>
    <property type="evidence" value="ECO:0007669"/>
    <property type="project" value="TreeGrafter"/>
</dbReference>
<dbReference type="PRINTS" id="PR00455">
    <property type="entry name" value="HTHTETR"/>
</dbReference>
<evidence type="ECO:0000313" key="5">
    <source>
        <dbReference type="Proteomes" id="UP000006228"/>
    </source>
</evidence>
<dbReference type="Proteomes" id="UP000006228">
    <property type="component" value="Unassembled WGS sequence"/>
</dbReference>
<organism evidence="4 5">
    <name type="scientific">Vibrio sinaloensis DSM 21326</name>
    <dbReference type="NCBI Taxonomy" id="945550"/>
    <lineage>
        <taxon>Bacteria</taxon>
        <taxon>Pseudomonadati</taxon>
        <taxon>Pseudomonadota</taxon>
        <taxon>Gammaproteobacteria</taxon>
        <taxon>Vibrionales</taxon>
        <taxon>Vibrionaceae</taxon>
        <taxon>Vibrio</taxon>
        <taxon>Vibrio oreintalis group</taxon>
    </lineage>
</organism>
<proteinExistence type="predicted"/>
<dbReference type="GeneID" id="95571408"/>
<protein>
    <submittedName>
        <fullName evidence="4">Transcriptional regulator</fullName>
    </submittedName>
</protein>
<evidence type="ECO:0000313" key="4">
    <source>
        <dbReference type="EMBL" id="EGA68172.1"/>
    </source>
</evidence>
<keyword evidence="1 2" id="KW-0238">DNA-binding</keyword>
<comment type="caution">
    <text evidence="4">The sequence shown here is derived from an EMBL/GenBank/DDBJ whole genome shotgun (WGS) entry which is preliminary data.</text>
</comment>
<dbReference type="OrthoDB" id="5816932at2"/>
<dbReference type="InterPro" id="IPR050109">
    <property type="entry name" value="HTH-type_TetR-like_transc_reg"/>
</dbReference>
<dbReference type="InterPro" id="IPR009057">
    <property type="entry name" value="Homeodomain-like_sf"/>
</dbReference>